<name>A0A0N9BDS1_9CAUD</name>
<organism evidence="2 3">
    <name type="scientific">Mycobacterium phage Phlei</name>
    <dbReference type="NCBI Taxonomy" id="1690684"/>
    <lineage>
        <taxon>Viruses</taxon>
        <taxon>Duplodnaviria</taxon>
        <taxon>Heunggongvirae</taxon>
        <taxon>Uroviricota</taxon>
        <taxon>Caudoviricetes</taxon>
        <taxon>Phleivirus</taxon>
        <taxon>Phleivirus Phlei</taxon>
    </lineage>
</organism>
<dbReference type="GeneID" id="26517090"/>
<evidence type="ECO:0000256" key="1">
    <source>
        <dbReference type="SAM" id="MobiDB-lite"/>
    </source>
</evidence>
<dbReference type="OrthoDB" id="26543at10239"/>
<reference evidence="2 3" key="1">
    <citation type="journal article" date="2016" name="Arch. Virol.">
        <title>Genome sequence of a cluster A13 mycobacteriophage detected in Mycobacterium phlei over a half century ago.</title>
        <authorList>
            <person name="Marton S."/>
            <person name="Feher E."/>
            <person name="Horvath B."/>
            <person name="Haber K."/>
            <person name="Somogyi P."/>
            <person name="Minarovits J."/>
            <person name="Banyai K."/>
        </authorList>
    </citation>
    <scope>NUCLEOTIDE SEQUENCE [LARGE SCALE GENOMIC DNA]</scope>
</reference>
<protein>
    <submittedName>
        <fullName evidence="2">Uncharacterized protein</fullName>
    </submittedName>
</protein>
<dbReference type="KEGG" id="vg:26517090"/>
<dbReference type="Proteomes" id="UP000203948">
    <property type="component" value="Segment"/>
</dbReference>
<dbReference type="EMBL" id="KT206225">
    <property type="protein sequence ID" value="ALA48156.1"/>
    <property type="molecule type" value="Genomic_DNA"/>
</dbReference>
<accession>A0A0N9BDS1</accession>
<proteinExistence type="predicted"/>
<evidence type="ECO:0000313" key="3">
    <source>
        <dbReference type="Proteomes" id="UP000203948"/>
    </source>
</evidence>
<keyword evidence="3" id="KW-1185">Reference proteome</keyword>
<evidence type="ECO:0000313" key="2">
    <source>
        <dbReference type="EMBL" id="ALA48156.1"/>
    </source>
</evidence>
<feature type="region of interest" description="Disordered" evidence="1">
    <location>
        <begin position="1"/>
        <end position="47"/>
    </location>
</feature>
<sequence>MRENFGHGWVDRGPRRVVPGWDNGKSDKPSSKTAGKVAVSQYEGAAR</sequence>
<dbReference type="RefSeq" id="YP_009188037.1">
    <property type="nucleotide sequence ID" value="NC_028662.1"/>
</dbReference>
<feature type="compositionally biased region" description="Basic and acidic residues" evidence="1">
    <location>
        <begin position="1"/>
        <end position="14"/>
    </location>
</feature>